<keyword evidence="11" id="KW-1185">Reference proteome</keyword>
<reference evidence="10" key="1">
    <citation type="submission" date="2022-07" db="EMBL/GenBank/DDBJ databases">
        <title>Genome Sequence of Leucocoprinus birnbaumii.</title>
        <authorList>
            <person name="Buettner E."/>
        </authorList>
    </citation>
    <scope>NUCLEOTIDE SEQUENCE</scope>
    <source>
        <strain evidence="10">VT141</strain>
    </source>
</reference>
<dbReference type="GO" id="GO:0006364">
    <property type="term" value="P:rRNA processing"/>
    <property type="evidence" value="ECO:0007669"/>
    <property type="project" value="UniProtKB-KW"/>
</dbReference>
<dbReference type="GO" id="GO:0032040">
    <property type="term" value="C:small-subunit processome"/>
    <property type="evidence" value="ECO:0007669"/>
    <property type="project" value="InterPro"/>
</dbReference>
<dbReference type="AlphaFoldDB" id="A0AAD5VLC4"/>
<evidence type="ECO:0000313" key="11">
    <source>
        <dbReference type="Proteomes" id="UP001213000"/>
    </source>
</evidence>
<dbReference type="SUPFAM" id="SSF88723">
    <property type="entry name" value="PIN domain-like"/>
    <property type="match status" value="1"/>
</dbReference>
<evidence type="ECO:0000259" key="9">
    <source>
        <dbReference type="Pfam" id="PF24779"/>
    </source>
</evidence>
<comment type="subcellular location">
    <subcellularLocation>
        <location evidence="1">Nucleus</location>
        <location evidence="1">Nucleolus</location>
    </subcellularLocation>
</comment>
<accession>A0AAD5VLC4</accession>
<organism evidence="10 11">
    <name type="scientific">Leucocoprinus birnbaumii</name>
    <dbReference type="NCBI Taxonomy" id="56174"/>
    <lineage>
        <taxon>Eukaryota</taxon>
        <taxon>Fungi</taxon>
        <taxon>Dikarya</taxon>
        <taxon>Basidiomycota</taxon>
        <taxon>Agaricomycotina</taxon>
        <taxon>Agaricomycetes</taxon>
        <taxon>Agaricomycetidae</taxon>
        <taxon>Agaricales</taxon>
        <taxon>Agaricineae</taxon>
        <taxon>Agaricaceae</taxon>
        <taxon>Leucocoprinus</taxon>
    </lineage>
</organism>
<feature type="compositionally biased region" description="Basic residues" evidence="8">
    <location>
        <begin position="248"/>
        <end position="259"/>
    </location>
</feature>
<keyword evidence="4" id="KW-0539">Nucleus</keyword>
<dbReference type="InterPro" id="IPR029060">
    <property type="entry name" value="PIN-like_dom_sf"/>
</dbReference>
<dbReference type="FunFam" id="3.40.50.1010:FF:000006">
    <property type="entry name" value="rRNA-processing protein UTP23 homolog"/>
    <property type="match status" value="1"/>
</dbReference>
<comment type="function">
    <text evidence="5">Involved in rRNA-processing and ribosome biogenesis.</text>
</comment>
<evidence type="ECO:0000256" key="1">
    <source>
        <dbReference type="ARBA" id="ARBA00004604"/>
    </source>
</evidence>
<keyword evidence="2" id="KW-0690">Ribosome biogenesis</keyword>
<feature type="domain" description="UTP23 sensor motif region" evidence="9">
    <location>
        <begin position="186"/>
        <end position="204"/>
    </location>
</feature>
<dbReference type="Pfam" id="PF04900">
    <property type="entry name" value="Fcf1"/>
    <property type="match status" value="1"/>
</dbReference>
<dbReference type="InterPro" id="IPR057776">
    <property type="entry name" value="UTP23_sensor"/>
</dbReference>
<keyword evidence="3" id="KW-0698">rRNA processing</keyword>
<evidence type="ECO:0000256" key="8">
    <source>
        <dbReference type="SAM" id="MobiDB-lite"/>
    </source>
</evidence>
<evidence type="ECO:0000256" key="6">
    <source>
        <dbReference type="ARBA" id="ARBA00038503"/>
    </source>
</evidence>
<evidence type="ECO:0000256" key="7">
    <source>
        <dbReference type="ARBA" id="ARBA00076388"/>
    </source>
</evidence>
<dbReference type="Proteomes" id="UP001213000">
    <property type="component" value="Unassembled WGS sequence"/>
</dbReference>
<dbReference type="EMBL" id="JANIEX010000931">
    <property type="protein sequence ID" value="KAJ3561961.1"/>
    <property type="molecule type" value="Genomic_DNA"/>
</dbReference>
<evidence type="ECO:0000256" key="4">
    <source>
        <dbReference type="ARBA" id="ARBA00023242"/>
    </source>
</evidence>
<evidence type="ECO:0000256" key="5">
    <source>
        <dbReference type="ARBA" id="ARBA00037300"/>
    </source>
</evidence>
<dbReference type="CDD" id="cd09865">
    <property type="entry name" value="PIN_ScUtp23p-like"/>
    <property type="match status" value="1"/>
</dbReference>
<evidence type="ECO:0000313" key="10">
    <source>
        <dbReference type="EMBL" id="KAJ3561961.1"/>
    </source>
</evidence>
<feature type="region of interest" description="Disordered" evidence="8">
    <location>
        <begin position="168"/>
        <end position="266"/>
    </location>
</feature>
<gene>
    <name evidence="10" type="ORF">NP233_g9870</name>
</gene>
<dbReference type="PANTHER" id="PTHR12416">
    <property type="entry name" value="RRNA-PROCESSING PROTEIN UTP23 HOMOLOG"/>
    <property type="match status" value="1"/>
</dbReference>
<evidence type="ECO:0000256" key="3">
    <source>
        <dbReference type="ARBA" id="ARBA00022552"/>
    </source>
</evidence>
<proteinExistence type="inferred from homology"/>
<name>A0AAD5VLC4_9AGAR</name>
<sequence>MRQKRAKAYRKLMHLYCQSFGFRQPYQVLVDAETCRMAISHKIDIVKQLGTVLQGEIKPMITQCCIHELYLQGKPQQDATDLAKTFERRKCNHKEPIAGDDCLLSVVGDSNKHRYVITTQSHPLRVQLRSIPATPIVHINRSVVVLEPPSDITLQAKTRAEEQVLHATILDKDHTTASAPKTNPLPKKKKGPKGPNPLSVKKKKAPPANQSKANEVENVVRVGVKRQREDTDNEDSEVRSPSSQDEHRKRKRKRKHAKSATHTISE</sequence>
<comment type="caution">
    <text evidence="10">The sequence shown here is derived from an EMBL/GenBank/DDBJ whole genome shotgun (WGS) entry which is preliminary data.</text>
</comment>
<comment type="similarity">
    <text evidence="6">Belongs to the UTP23/FCF1 family. UTP23 subfamily.</text>
</comment>
<protein>
    <recommendedName>
        <fullName evidence="7">U three protein 23</fullName>
    </recommendedName>
</protein>
<dbReference type="Gene3D" id="3.40.50.1010">
    <property type="entry name" value="5'-nuclease"/>
    <property type="match status" value="1"/>
</dbReference>
<evidence type="ECO:0000256" key="2">
    <source>
        <dbReference type="ARBA" id="ARBA00022517"/>
    </source>
</evidence>
<dbReference type="Pfam" id="PF24779">
    <property type="entry name" value="UTP23_sensor"/>
    <property type="match status" value="1"/>
</dbReference>
<dbReference type="InterPro" id="IPR006984">
    <property type="entry name" value="Fcf1/UTP23"/>
</dbReference>